<feature type="transmembrane region" description="Helical" evidence="14">
    <location>
        <begin position="380"/>
        <end position="406"/>
    </location>
</feature>
<evidence type="ECO:0000313" key="16">
    <source>
        <dbReference type="RefSeq" id="XP_013408312.1"/>
    </source>
</evidence>
<keyword evidence="6" id="KW-0530">Neurotransmitter biosynthesis</keyword>
<dbReference type="AlphaFoldDB" id="A0A1S3JD29"/>
<feature type="transmembrane region" description="Helical" evidence="14">
    <location>
        <begin position="331"/>
        <end position="360"/>
    </location>
</feature>
<evidence type="ECO:0000256" key="14">
    <source>
        <dbReference type="SAM" id="Phobius"/>
    </source>
</evidence>
<feature type="transmembrane region" description="Helical" evidence="14">
    <location>
        <begin position="439"/>
        <end position="459"/>
    </location>
</feature>
<evidence type="ECO:0000256" key="13">
    <source>
        <dbReference type="RuleBase" id="RU362091"/>
    </source>
</evidence>
<dbReference type="RefSeq" id="XP_013408312.1">
    <property type="nucleotide sequence ID" value="XM_013552858.1"/>
</dbReference>
<feature type="transmembrane region" description="Helical" evidence="14">
    <location>
        <begin position="465"/>
        <end position="489"/>
    </location>
</feature>
<feature type="transmembrane region" description="Helical" evidence="14">
    <location>
        <begin position="117"/>
        <end position="137"/>
    </location>
</feature>
<feature type="transmembrane region" description="Helical" evidence="14">
    <location>
        <begin position="501"/>
        <end position="522"/>
    </location>
</feature>
<dbReference type="GO" id="GO:0008292">
    <property type="term" value="P:acetylcholine biosynthetic process"/>
    <property type="evidence" value="ECO:0007669"/>
    <property type="project" value="TreeGrafter"/>
</dbReference>
<evidence type="ECO:0000256" key="4">
    <source>
        <dbReference type="ARBA" id="ARBA00022692"/>
    </source>
</evidence>
<feature type="transmembrane region" description="Helical" evidence="14">
    <location>
        <begin position="48"/>
        <end position="68"/>
    </location>
</feature>
<keyword evidence="8" id="KW-0915">Sodium</keyword>
<keyword evidence="3" id="KW-0813">Transport</keyword>
<evidence type="ECO:0000256" key="10">
    <source>
        <dbReference type="ARBA" id="ARBA00023136"/>
    </source>
</evidence>
<dbReference type="Gene3D" id="1.20.1730.10">
    <property type="entry name" value="Sodium/glucose cotransporter"/>
    <property type="match status" value="2"/>
</dbReference>
<dbReference type="GeneID" id="106172227"/>
<evidence type="ECO:0000256" key="6">
    <source>
        <dbReference type="ARBA" id="ARBA00022979"/>
    </source>
</evidence>
<sequence>MAVHVWGLVAIIVFYLLIFILGIWAARKNKKKGKEATSEDILLAGRNIGTYLGIFTLTATWVDGSLISGVAEGIYTSGLSALSMPLGYCATSFFFVKKMRESNYITMLDPFDRKFGKIMTGFLFLPALTGDIFWFAATLSSLEFHILKKRYIVVSIDLGTTLTVVVGLDHWITITVSAAVALIYTLFGGLYSVSYTDVMQMLFIFLGLRYIVVFVELGTTLTVVVGLDHWIAITVSTAVALIYTLFGGLYSVSYTDVMQIAFIFVALWLTIPFALSNPLMTSLSETSKKWLGTVPGRDVSTYIDVLLQLTLGGIPWQAVWQRVLAMKSARLAQWMLYGGAVGAVVCMIPPLLIGMVAVSVDWNATAYDGELPFPADDLKLIAPLVLQYVCPFVVSLIGLGAISAAVMSSTDSILLSSSSMFANNIYKPARQGKASEREIIWAMRIFMILMAILTTVLAIEITSIFNLALLCSDLVYVILFPQLTSVLYVDGANIYGSIAGYVVGLIIRVLSGEPLLGLRAVLWWPWYEAETDFQPFPYRTTSMLLSLISILLVSHVTNVAFRAGWLPRRYDVLNGIVWHSESKPKDEQRSVEIEKHLLPDDTKDNIALEILPRQMVEISEARNDDTFM</sequence>
<dbReference type="InParanoid" id="A0A1S3JD29"/>
<comment type="subcellular location">
    <subcellularLocation>
        <location evidence="1">Membrane</location>
        <topology evidence="1">Multi-pass membrane protein</topology>
    </subcellularLocation>
</comment>
<evidence type="ECO:0000256" key="8">
    <source>
        <dbReference type="ARBA" id="ARBA00023053"/>
    </source>
</evidence>
<dbReference type="Pfam" id="PF00474">
    <property type="entry name" value="SSF"/>
    <property type="match status" value="1"/>
</dbReference>
<dbReference type="PROSITE" id="PS50283">
    <property type="entry name" value="NA_SOLUT_SYMP_3"/>
    <property type="match status" value="1"/>
</dbReference>
<feature type="transmembrane region" description="Helical" evidence="14">
    <location>
        <begin position="542"/>
        <end position="561"/>
    </location>
</feature>
<dbReference type="GO" id="GO:0005886">
    <property type="term" value="C:plasma membrane"/>
    <property type="evidence" value="ECO:0007669"/>
    <property type="project" value="TreeGrafter"/>
</dbReference>
<evidence type="ECO:0000256" key="3">
    <source>
        <dbReference type="ARBA" id="ARBA00022448"/>
    </source>
</evidence>
<keyword evidence="10 14" id="KW-0472">Membrane</keyword>
<keyword evidence="9" id="KW-0406">Ion transport</keyword>
<feature type="transmembrane region" description="Helical" evidence="14">
    <location>
        <begin position="230"/>
        <end position="250"/>
    </location>
</feature>
<feature type="transmembrane region" description="Helical" evidence="14">
    <location>
        <begin position="6"/>
        <end position="27"/>
    </location>
</feature>
<keyword evidence="7 14" id="KW-1133">Transmembrane helix</keyword>
<proteinExistence type="inferred from homology"/>
<evidence type="ECO:0000256" key="9">
    <source>
        <dbReference type="ARBA" id="ARBA00023065"/>
    </source>
</evidence>
<evidence type="ECO:0000256" key="12">
    <source>
        <dbReference type="ARBA" id="ARBA00023201"/>
    </source>
</evidence>
<reference evidence="16" key="1">
    <citation type="submission" date="2025-08" db="UniProtKB">
        <authorList>
            <consortium name="RefSeq"/>
        </authorList>
    </citation>
    <scope>IDENTIFICATION</scope>
    <source>
        <tissue evidence="16">Gonads</tissue>
    </source>
</reference>
<keyword evidence="4 14" id="KW-0812">Transmembrane</keyword>
<evidence type="ECO:0000256" key="2">
    <source>
        <dbReference type="ARBA" id="ARBA00006434"/>
    </source>
</evidence>
<name>A0A1S3JD29_LINAN</name>
<evidence type="ECO:0000256" key="7">
    <source>
        <dbReference type="ARBA" id="ARBA00022989"/>
    </source>
</evidence>
<dbReference type="Proteomes" id="UP000085678">
    <property type="component" value="Unplaced"/>
</dbReference>
<dbReference type="PANTHER" id="PTHR45897">
    <property type="entry name" value="HIGH-AFFINITY CHOLINE TRANSPORTER 1"/>
    <property type="match status" value="1"/>
</dbReference>
<comment type="similarity">
    <text evidence="2 13">Belongs to the sodium:solute symporter (SSF) (TC 2.A.21) family.</text>
</comment>
<keyword evidence="15" id="KW-1185">Reference proteome</keyword>
<feature type="transmembrane region" description="Helical" evidence="14">
    <location>
        <begin position="299"/>
        <end position="319"/>
    </location>
</feature>
<evidence type="ECO:0000256" key="11">
    <source>
        <dbReference type="ARBA" id="ARBA00023180"/>
    </source>
</evidence>
<evidence type="ECO:0000256" key="5">
    <source>
        <dbReference type="ARBA" id="ARBA00022847"/>
    </source>
</evidence>
<keyword evidence="11" id="KW-0325">Glycoprotein</keyword>
<dbReference type="GO" id="GO:0005307">
    <property type="term" value="F:choline:sodium symporter activity"/>
    <property type="evidence" value="ECO:0007669"/>
    <property type="project" value="TreeGrafter"/>
</dbReference>
<dbReference type="KEGG" id="lak:106172227"/>
<dbReference type="InterPro" id="IPR001734">
    <property type="entry name" value="Na/solute_symporter"/>
</dbReference>
<protein>
    <submittedName>
        <fullName evidence="16">High affinity choline transporter 1-like</fullName>
    </submittedName>
</protein>
<feature type="transmembrane region" description="Helical" evidence="14">
    <location>
        <begin position="203"/>
        <end position="224"/>
    </location>
</feature>
<feature type="transmembrane region" description="Helical" evidence="14">
    <location>
        <begin position="74"/>
        <end position="96"/>
    </location>
</feature>
<keyword evidence="5" id="KW-0769">Symport</keyword>
<organism evidence="15 16">
    <name type="scientific">Lingula anatina</name>
    <name type="common">Brachiopod</name>
    <name type="synonym">Lingula unguis</name>
    <dbReference type="NCBI Taxonomy" id="7574"/>
    <lineage>
        <taxon>Eukaryota</taxon>
        <taxon>Metazoa</taxon>
        <taxon>Spiralia</taxon>
        <taxon>Lophotrochozoa</taxon>
        <taxon>Brachiopoda</taxon>
        <taxon>Linguliformea</taxon>
        <taxon>Lingulata</taxon>
        <taxon>Lingulida</taxon>
        <taxon>Linguloidea</taxon>
        <taxon>Lingulidae</taxon>
        <taxon>Lingula</taxon>
    </lineage>
</organism>
<evidence type="ECO:0000313" key="15">
    <source>
        <dbReference type="Proteomes" id="UP000085678"/>
    </source>
</evidence>
<dbReference type="InterPro" id="IPR052244">
    <property type="entry name" value="Choline_transporter"/>
</dbReference>
<keyword evidence="12" id="KW-0739">Sodium transport</keyword>
<feature type="transmembrane region" description="Helical" evidence="14">
    <location>
        <begin position="171"/>
        <end position="191"/>
    </location>
</feature>
<dbReference type="OrthoDB" id="546820at2759"/>
<evidence type="ECO:0000256" key="1">
    <source>
        <dbReference type="ARBA" id="ARBA00004141"/>
    </source>
</evidence>
<dbReference type="PANTHER" id="PTHR45897:SF4">
    <property type="entry name" value="HIGH-AFFINITY CHOLINE TRANSPORTER 1"/>
    <property type="match status" value="1"/>
</dbReference>
<gene>
    <name evidence="16" type="primary">LOC106172227</name>
</gene>
<feature type="transmembrane region" description="Helical" evidence="14">
    <location>
        <begin position="257"/>
        <end position="279"/>
    </location>
</feature>
<dbReference type="CDD" id="cd11474">
    <property type="entry name" value="SLC5sbd_CHT"/>
    <property type="match status" value="1"/>
</dbReference>
<dbReference type="InterPro" id="IPR038377">
    <property type="entry name" value="Na/Glc_symporter_sf"/>
</dbReference>
<accession>A0A1S3JD29</accession>